<dbReference type="PRINTS" id="PR00164">
    <property type="entry name" value="ABC2TRNSPORT"/>
</dbReference>
<feature type="transmembrane region" description="Helical" evidence="9">
    <location>
        <begin position="102"/>
        <end position="128"/>
    </location>
</feature>
<dbReference type="EMBL" id="JACOPK010000013">
    <property type="protein sequence ID" value="MBC5696648.1"/>
    <property type="molecule type" value="Genomic_DNA"/>
</dbReference>
<feature type="transmembrane region" description="Helical" evidence="9">
    <location>
        <begin position="62"/>
        <end position="81"/>
    </location>
</feature>
<evidence type="ECO:0000256" key="8">
    <source>
        <dbReference type="ARBA" id="ARBA00023136"/>
    </source>
</evidence>
<keyword evidence="3 9" id="KW-0813">Transport</keyword>
<sequence>MKLLNELYAYREMIYMLVRRELRGRYKGSALGFFWTFLNPLLQFAVYAVVFSVLMKMNIDKFYVYLFVAFIPWFFTATAIPQGATCIQAQSNLVQKIYFPRMVLPLATVLTAFVNMLLSEIVVFIVLLMSGFYWSVYMLVLPVVMGIHFLLVLGIVLIVSAVTVYLRDLAHILDIVIMAWFYATPIVYPPEMIPEKFQFLLYLNPMSGIIDGYRKILYYRCMPDFSTMLLALVVGIITVVVGTFVFQRLQRGFAEEL</sequence>
<keyword evidence="8 9" id="KW-0472">Membrane</keyword>
<keyword evidence="7 9" id="KW-1133">Transmembrane helix</keyword>
<gene>
    <name evidence="11" type="ORF">H8S02_11995</name>
</gene>
<evidence type="ECO:0000256" key="5">
    <source>
        <dbReference type="ARBA" id="ARBA00022519"/>
    </source>
</evidence>
<evidence type="ECO:0000256" key="4">
    <source>
        <dbReference type="ARBA" id="ARBA00022475"/>
    </source>
</evidence>
<proteinExistence type="inferred from homology"/>
<keyword evidence="6 9" id="KW-0812">Transmembrane</keyword>
<evidence type="ECO:0000256" key="6">
    <source>
        <dbReference type="ARBA" id="ARBA00022692"/>
    </source>
</evidence>
<evidence type="ECO:0000256" key="7">
    <source>
        <dbReference type="ARBA" id="ARBA00022989"/>
    </source>
</evidence>
<feature type="transmembrane region" description="Helical" evidence="9">
    <location>
        <begin position="225"/>
        <end position="246"/>
    </location>
</feature>
<name>A0ABR7GQT5_9FIRM</name>
<dbReference type="PROSITE" id="PS51012">
    <property type="entry name" value="ABC_TM2"/>
    <property type="match status" value="1"/>
</dbReference>
<dbReference type="InterPro" id="IPR013525">
    <property type="entry name" value="ABC2_TM"/>
</dbReference>
<feature type="transmembrane region" description="Helical" evidence="9">
    <location>
        <begin position="134"/>
        <end position="162"/>
    </location>
</feature>
<dbReference type="InterPro" id="IPR047817">
    <property type="entry name" value="ABC2_TM_bact-type"/>
</dbReference>
<dbReference type="InterPro" id="IPR000412">
    <property type="entry name" value="ABC_2_transport"/>
</dbReference>
<feature type="domain" description="ABC transmembrane type-2" evidence="10">
    <location>
        <begin position="31"/>
        <end position="249"/>
    </location>
</feature>
<dbReference type="Proteomes" id="UP000641741">
    <property type="component" value="Unassembled WGS sequence"/>
</dbReference>
<comment type="caution">
    <text evidence="11">The sequence shown here is derived from an EMBL/GenBank/DDBJ whole genome shotgun (WGS) entry which is preliminary data.</text>
</comment>
<evidence type="ECO:0000256" key="1">
    <source>
        <dbReference type="ARBA" id="ARBA00004429"/>
    </source>
</evidence>
<comment type="similarity">
    <text evidence="2 9">Belongs to the ABC-2 integral membrane protein family.</text>
</comment>
<feature type="transmembrane region" description="Helical" evidence="9">
    <location>
        <begin position="29"/>
        <end position="50"/>
    </location>
</feature>
<reference evidence="11 12" key="1">
    <citation type="submission" date="2020-08" db="EMBL/GenBank/DDBJ databases">
        <title>Genome public.</title>
        <authorList>
            <person name="Liu C."/>
            <person name="Sun Q."/>
        </authorList>
    </citation>
    <scope>NUCLEOTIDE SEQUENCE [LARGE SCALE GENOMIC DNA]</scope>
    <source>
        <strain evidence="11 12">M2</strain>
    </source>
</reference>
<evidence type="ECO:0000256" key="2">
    <source>
        <dbReference type="ARBA" id="ARBA00007783"/>
    </source>
</evidence>
<evidence type="ECO:0000313" key="11">
    <source>
        <dbReference type="EMBL" id="MBC5696648.1"/>
    </source>
</evidence>
<evidence type="ECO:0000256" key="3">
    <source>
        <dbReference type="ARBA" id="ARBA00022448"/>
    </source>
</evidence>
<organism evidence="11 12">
    <name type="scientific">Agathobaculum hominis</name>
    <dbReference type="NCBI Taxonomy" id="2763014"/>
    <lineage>
        <taxon>Bacteria</taxon>
        <taxon>Bacillati</taxon>
        <taxon>Bacillota</taxon>
        <taxon>Clostridia</taxon>
        <taxon>Eubacteriales</taxon>
        <taxon>Butyricicoccaceae</taxon>
        <taxon>Agathobaculum</taxon>
    </lineage>
</organism>
<dbReference type="RefSeq" id="WP_186970726.1">
    <property type="nucleotide sequence ID" value="NZ_JACOPK010000013.1"/>
</dbReference>
<protein>
    <recommendedName>
        <fullName evidence="9">Transport permease protein</fullName>
    </recommendedName>
</protein>
<keyword evidence="12" id="KW-1185">Reference proteome</keyword>
<feature type="transmembrane region" description="Helical" evidence="9">
    <location>
        <begin position="169"/>
        <end position="188"/>
    </location>
</feature>
<evidence type="ECO:0000313" key="12">
    <source>
        <dbReference type="Proteomes" id="UP000641741"/>
    </source>
</evidence>
<accession>A0ABR7GQT5</accession>
<dbReference type="Pfam" id="PF01061">
    <property type="entry name" value="ABC2_membrane"/>
    <property type="match status" value="1"/>
</dbReference>
<dbReference type="PANTHER" id="PTHR30413:SF8">
    <property type="entry name" value="TRANSPORT PERMEASE PROTEIN"/>
    <property type="match status" value="1"/>
</dbReference>
<keyword evidence="5" id="KW-0997">Cell inner membrane</keyword>
<comment type="subcellular location">
    <subcellularLocation>
        <location evidence="1">Cell inner membrane</location>
        <topology evidence="1">Multi-pass membrane protein</topology>
    </subcellularLocation>
    <subcellularLocation>
        <location evidence="9">Cell membrane</location>
        <topology evidence="9">Multi-pass membrane protein</topology>
    </subcellularLocation>
</comment>
<keyword evidence="4 9" id="KW-1003">Cell membrane</keyword>
<dbReference type="PANTHER" id="PTHR30413">
    <property type="entry name" value="INNER MEMBRANE TRANSPORT PERMEASE"/>
    <property type="match status" value="1"/>
</dbReference>
<evidence type="ECO:0000256" key="9">
    <source>
        <dbReference type="RuleBase" id="RU361157"/>
    </source>
</evidence>
<evidence type="ECO:0000259" key="10">
    <source>
        <dbReference type="PROSITE" id="PS51012"/>
    </source>
</evidence>